<protein>
    <submittedName>
        <fullName evidence="1">Uncharacterized protein</fullName>
    </submittedName>
</protein>
<dbReference type="Proteomes" id="UP000095759">
    <property type="component" value="Unassembled WGS sequence"/>
</dbReference>
<gene>
    <name evidence="1" type="ORF">AS594_00340</name>
</gene>
<sequence length="129" mass="14784">MEHYAQSVKTKMRARTKRWPELVYRAVVHQEIPPPLPRRTEVSLDDPMLWTVSGLAAGWHSADLAAELGMDAPAWSVWEKRLLNRVQASTIPHTVYLCARLIPWPWTLAGEWDALKRIPNQSGLLVRSH</sequence>
<organism evidence="1 2">
    <name type="scientific">Streptomyces agglomeratus</name>
    <dbReference type="NCBI Taxonomy" id="285458"/>
    <lineage>
        <taxon>Bacteria</taxon>
        <taxon>Bacillati</taxon>
        <taxon>Actinomycetota</taxon>
        <taxon>Actinomycetes</taxon>
        <taxon>Kitasatosporales</taxon>
        <taxon>Streptomycetaceae</taxon>
        <taxon>Streptomyces</taxon>
    </lineage>
</organism>
<keyword evidence="2" id="KW-1185">Reference proteome</keyword>
<name>A0A1E5P0W4_9ACTN</name>
<accession>A0A1E5P0W4</accession>
<dbReference type="STRING" id="285458.BGM19_36440"/>
<reference evidence="1 2" key="1">
    <citation type="submission" date="2016-08" db="EMBL/GenBank/DDBJ databases">
        <title>Complete genome sequence of Streptomyces agglomeratus strain 6-3-2, a novel anti-MRSA actinomycete isolated from Wuli of Tebit, China.</title>
        <authorList>
            <person name="Chen X."/>
        </authorList>
    </citation>
    <scope>NUCLEOTIDE SEQUENCE [LARGE SCALE GENOMIC DNA]</scope>
    <source>
        <strain evidence="1 2">6-3-2</strain>
    </source>
</reference>
<evidence type="ECO:0000313" key="2">
    <source>
        <dbReference type="Proteomes" id="UP000095759"/>
    </source>
</evidence>
<dbReference type="EMBL" id="MEHJ01000001">
    <property type="protein sequence ID" value="OEJ23198.1"/>
    <property type="molecule type" value="Genomic_DNA"/>
</dbReference>
<evidence type="ECO:0000313" key="1">
    <source>
        <dbReference type="EMBL" id="OEJ23198.1"/>
    </source>
</evidence>
<comment type="caution">
    <text evidence="1">The sequence shown here is derived from an EMBL/GenBank/DDBJ whole genome shotgun (WGS) entry which is preliminary data.</text>
</comment>
<proteinExistence type="predicted"/>
<dbReference type="AlphaFoldDB" id="A0A1E5P0W4"/>